<feature type="transmembrane region" description="Helical" evidence="5">
    <location>
        <begin position="351"/>
        <end position="373"/>
    </location>
</feature>
<dbReference type="GO" id="GO:0046943">
    <property type="term" value="F:carboxylic acid transmembrane transporter activity"/>
    <property type="evidence" value="ECO:0007669"/>
    <property type="project" value="TreeGrafter"/>
</dbReference>
<dbReference type="AlphaFoldDB" id="A0A2X4V9Z8"/>
<feature type="transmembrane region" description="Helical" evidence="5">
    <location>
        <begin position="146"/>
        <end position="168"/>
    </location>
</feature>
<sequence length="423" mass="45803">MTQSHNNAAATTGNSRVKWHVLFGGFFGYMFDAVDILLLAVSMPVIIADLGISKADGGLLATATMVGIGLSSIIVGWCADNYGRRKTLFWSLMLFSVLTAAIAFTSTWFEILVLRFLAGLGLGGVWSIIVAYIAETWPPKQRGRAASFVLSSFPAGAGLAAFLAYLIIPAYGWRALFLCGAGAIIAAIYFLIFVPESESWKQQKEAQKNKGEKVRIGEIFSKELSRNTLFATVVASFGLIGYWGCTTWLPLFLTQDRGLSIETMSLFFVVLNVGMFVGYNVFGVMADKMGRRKALVISFIGTAITLPVYVSMTGHTALLIMGPVYAFFTAFVGLMGSYFPELFPTRVRTMGAGFCFNIGRGVSAFAPFAMGFIAQSYGLVTGIMICAIFFCLAGLMMFALPDIDKEKQPTAAALPDAEVQGER</sequence>
<feature type="domain" description="Major facilitator superfamily (MFS) profile" evidence="6">
    <location>
        <begin position="21"/>
        <end position="405"/>
    </location>
</feature>
<dbReference type="InterPro" id="IPR011701">
    <property type="entry name" value="MFS"/>
</dbReference>
<evidence type="ECO:0000256" key="2">
    <source>
        <dbReference type="ARBA" id="ARBA00022692"/>
    </source>
</evidence>
<feature type="transmembrane region" description="Helical" evidence="5">
    <location>
        <begin position="21"/>
        <end position="47"/>
    </location>
</feature>
<proteinExistence type="predicted"/>
<feature type="transmembrane region" description="Helical" evidence="5">
    <location>
        <begin position="294"/>
        <end position="312"/>
    </location>
</feature>
<feature type="transmembrane region" description="Helical" evidence="5">
    <location>
        <begin position="318"/>
        <end position="339"/>
    </location>
</feature>
<comment type="subcellular location">
    <subcellularLocation>
        <location evidence="1">Endomembrane system</location>
        <topology evidence="1">Multi-pass membrane protein</topology>
    </subcellularLocation>
</comment>
<dbReference type="SUPFAM" id="SSF103473">
    <property type="entry name" value="MFS general substrate transporter"/>
    <property type="match status" value="1"/>
</dbReference>
<accession>A0A2X4V9Z8</accession>
<feature type="transmembrane region" description="Helical" evidence="5">
    <location>
        <begin position="379"/>
        <end position="400"/>
    </location>
</feature>
<name>A0A2X4V9Z8_9GAMM</name>
<evidence type="ECO:0000259" key="6">
    <source>
        <dbReference type="PROSITE" id="PS50850"/>
    </source>
</evidence>
<feature type="transmembrane region" description="Helical" evidence="5">
    <location>
        <begin position="59"/>
        <end position="79"/>
    </location>
</feature>
<keyword evidence="8" id="KW-1185">Reference proteome</keyword>
<dbReference type="InterPro" id="IPR020846">
    <property type="entry name" value="MFS_dom"/>
</dbReference>
<evidence type="ECO:0000256" key="3">
    <source>
        <dbReference type="ARBA" id="ARBA00022989"/>
    </source>
</evidence>
<protein>
    <submittedName>
        <fullName evidence="7">Sialic acid permease</fullName>
    </submittedName>
</protein>
<reference evidence="7 8" key="1">
    <citation type="submission" date="2018-06" db="EMBL/GenBank/DDBJ databases">
        <authorList>
            <consortium name="Pathogen Informatics"/>
            <person name="Doyle S."/>
        </authorList>
    </citation>
    <scope>NUCLEOTIDE SEQUENCE [LARGE SCALE GENOMIC DNA]</scope>
    <source>
        <strain evidence="7 8">NCTC12151</strain>
    </source>
</reference>
<keyword evidence="3 5" id="KW-1133">Transmembrane helix</keyword>
<dbReference type="PROSITE" id="PS00216">
    <property type="entry name" value="SUGAR_TRANSPORT_1"/>
    <property type="match status" value="1"/>
</dbReference>
<organism evidence="7 8">
    <name type="scientific">Leminorella richardii</name>
    <dbReference type="NCBI Taxonomy" id="158841"/>
    <lineage>
        <taxon>Bacteria</taxon>
        <taxon>Pseudomonadati</taxon>
        <taxon>Pseudomonadota</taxon>
        <taxon>Gammaproteobacteria</taxon>
        <taxon>Enterobacterales</taxon>
        <taxon>Budviciaceae</taxon>
        <taxon>Leminorella</taxon>
    </lineage>
</organism>
<dbReference type="InterPro" id="IPR036259">
    <property type="entry name" value="MFS_trans_sf"/>
</dbReference>
<dbReference type="InterPro" id="IPR005829">
    <property type="entry name" value="Sugar_transporter_CS"/>
</dbReference>
<dbReference type="Proteomes" id="UP000249005">
    <property type="component" value="Chromosome 1"/>
</dbReference>
<dbReference type="PANTHER" id="PTHR23508">
    <property type="entry name" value="CARBOXYLIC ACID TRANSPORTER PROTEIN HOMOLOG"/>
    <property type="match status" value="1"/>
</dbReference>
<feature type="transmembrane region" description="Helical" evidence="5">
    <location>
        <begin position="229"/>
        <end position="251"/>
    </location>
</feature>
<evidence type="ECO:0000256" key="4">
    <source>
        <dbReference type="ARBA" id="ARBA00023136"/>
    </source>
</evidence>
<dbReference type="EMBL" id="LS483470">
    <property type="protein sequence ID" value="SQI43562.1"/>
    <property type="molecule type" value="Genomic_DNA"/>
</dbReference>
<evidence type="ECO:0000256" key="1">
    <source>
        <dbReference type="ARBA" id="ARBA00004127"/>
    </source>
</evidence>
<feature type="transmembrane region" description="Helical" evidence="5">
    <location>
        <begin position="263"/>
        <end position="282"/>
    </location>
</feature>
<dbReference type="PANTHER" id="PTHR23508:SF10">
    <property type="entry name" value="CARBOXYLIC ACID TRANSPORTER PROTEIN HOMOLOG"/>
    <property type="match status" value="1"/>
</dbReference>
<dbReference type="OrthoDB" id="4474610at2"/>
<dbReference type="RefSeq" id="WP_111741487.1">
    <property type="nucleotide sequence ID" value="NZ_LR698987.1"/>
</dbReference>
<evidence type="ECO:0000313" key="8">
    <source>
        <dbReference type="Proteomes" id="UP000249005"/>
    </source>
</evidence>
<dbReference type="KEGG" id="lri:NCTC12151_03161"/>
<keyword evidence="4 5" id="KW-0472">Membrane</keyword>
<feature type="transmembrane region" description="Helical" evidence="5">
    <location>
        <begin position="174"/>
        <end position="194"/>
    </location>
</feature>
<evidence type="ECO:0000313" key="7">
    <source>
        <dbReference type="EMBL" id="SQI43562.1"/>
    </source>
</evidence>
<evidence type="ECO:0000256" key="5">
    <source>
        <dbReference type="SAM" id="Phobius"/>
    </source>
</evidence>
<feature type="transmembrane region" description="Helical" evidence="5">
    <location>
        <begin position="88"/>
        <end position="106"/>
    </location>
</feature>
<dbReference type="PROSITE" id="PS50850">
    <property type="entry name" value="MFS"/>
    <property type="match status" value="1"/>
</dbReference>
<dbReference type="Pfam" id="PF07690">
    <property type="entry name" value="MFS_1"/>
    <property type="match status" value="1"/>
</dbReference>
<dbReference type="PROSITE" id="PS00217">
    <property type="entry name" value="SUGAR_TRANSPORT_2"/>
    <property type="match status" value="1"/>
</dbReference>
<feature type="transmembrane region" description="Helical" evidence="5">
    <location>
        <begin position="112"/>
        <end position="134"/>
    </location>
</feature>
<dbReference type="Gene3D" id="1.20.1250.20">
    <property type="entry name" value="MFS general substrate transporter like domains"/>
    <property type="match status" value="2"/>
</dbReference>
<keyword evidence="2 5" id="KW-0812">Transmembrane</keyword>
<gene>
    <name evidence="7" type="primary">nanT</name>
    <name evidence="7" type="ORF">NCTC12151_03161</name>
</gene>
<dbReference type="GO" id="GO:0005886">
    <property type="term" value="C:plasma membrane"/>
    <property type="evidence" value="ECO:0007669"/>
    <property type="project" value="UniProtKB-SubCell"/>
</dbReference>